<dbReference type="PROSITE" id="PS50118">
    <property type="entry name" value="HMG_BOX_2"/>
    <property type="match status" value="1"/>
</dbReference>
<dbReference type="GO" id="GO:0060964">
    <property type="term" value="P:regulation of miRNA-mediated gene silencing"/>
    <property type="evidence" value="ECO:0007669"/>
    <property type="project" value="InterPro"/>
</dbReference>
<keyword evidence="10" id="KW-0469">Meiosis</keyword>
<dbReference type="GO" id="GO:0005634">
    <property type="term" value="C:nucleus"/>
    <property type="evidence" value="ECO:0007669"/>
    <property type="project" value="UniProtKB-SubCell"/>
</dbReference>
<accession>A0A9J6CRM0</accession>
<sequence>MNNQPRIQKKNKKTKLSGFTLFIIEYNGRRVNDGEDTFMKRYEITKAAPKWKELSETRRQHYKDRANRLNVKIVNTYDRYNSIGEKLDEVEIRKRQEEEAKKNRRCEIEQMLKNAADLAELDNTVFYFLSTSKYFDEPNGKIFPAEFAIAKFSLSQGVFDTISFKINAGKLPVGSALEVEEISKKTHNYNIEDCNDPGEKDYFEIMIKIINFLHPFDEIPIFFTEGNDDIFVEKSILAETQKIMKRIFEEVLEFDAARKLKIYSIDELLFYLKNLNVEIEKEINPECQDEPFISIVDANANFRKVSNEYSFNTKGCEFHEKVDALQNCCLAKVRGYGYTIAKWCAINEKYELKPGKHFPESDRIVNDTLLKIYK</sequence>
<dbReference type="Proteomes" id="UP001107558">
    <property type="component" value="Chromosome 1"/>
</dbReference>
<dbReference type="GO" id="GO:0043565">
    <property type="term" value="F:sequence-specific DNA binding"/>
    <property type="evidence" value="ECO:0007669"/>
    <property type="project" value="TreeGrafter"/>
</dbReference>
<dbReference type="InterPro" id="IPR009071">
    <property type="entry name" value="HMG_box_dom"/>
</dbReference>
<evidence type="ECO:0000256" key="1">
    <source>
        <dbReference type="ARBA" id="ARBA00004123"/>
    </source>
</evidence>
<dbReference type="SUPFAM" id="SSF47095">
    <property type="entry name" value="HMG-box"/>
    <property type="match status" value="1"/>
</dbReference>
<keyword evidence="9 11" id="KW-0539">Nucleus</keyword>
<name>A0A9J6CRM0_POLVA</name>
<feature type="domain" description="HMG box" evidence="13">
    <location>
        <begin position="12"/>
        <end position="81"/>
    </location>
</feature>
<feature type="coiled-coil region" evidence="12">
    <location>
        <begin position="80"/>
        <end position="114"/>
    </location>
</feature>
<comment type="caution">
    <text evidence="14">The sequence shown here is derived from an EMBL/GenBank/DDBJ whole genome shotgun (WGS) entry which is preliminary data.</text>
</comment>
<evidence type="ECO:0000313" key="15">
    <source>
        <dbReference type="Proteomes" id="UP001107558"/>
    </source>
</evidence>
<protein>
    <recommendedName>
        <fullName evidence="13">HMG box domain-containing protein</fullName>
    </recommendedName>
</protein>
<evidence type="ECO:0000256" key="10">
    <source>
        <dbReference type="ARBA" id="ARBA00023254"/>
    </source>
</evidence>
<feature type="DNA-binding region" description="HMG box" evidence="11">
    <location>
        <begin position="12"/>
        <end position="81"/>
    </location>
</feature>
<dbReference type="PANTHER" id="PTHR21358:SF4">
    <property type="entry name" value="PROTEIN MAELSTROM HOMOLOG"/>
    <property type="match status" value="1"/>
</dbReference>
<dbReference type="GO" id="GO:0045892">
    <property type="term" value="P:negative regulation of DNA-templated transcription"/>
    <property type="evidence" value="ECO:0007669"/>
    <property type="project" value="TreeGrafter"/>
</dbReference>
<dbReference type="EMBL" id="JADBJN010000001">
    <property type="protein sequence ID" value="KAG5684270.1"/>
    <property type="molecule type" value="Genomic_DNA"/>
</dbReference>
<keyword evidence="12" id="KW-0175">Coiled coil</keyword>
<evidence type="ECO:0000256" key="6">
    <source>
        <dbReference type="ARBA" id="ARBA00022782"/>
    </source>
</evidence>
<reference evidence="14" key="1">
    <citation type="submission" date="2021-03" db="EMBL/GenBank/DDBJ databases">
        <title>Chromosome level genome of the anhydrobiotic midge Polypedilum vanderplanki.</title>
        <authorList>
            <person name="Yoshida Y."/>
            <person name="Kikawada T."/>
            <person name="Gusev O."/>
        </authorList>
    </citation>
    <scope>NUCLEOTIDE SEQUENCE</scope>
    <source>
        <strain evidence="14">NIAS01</strain>
        <tissue evidence="14">Whole body or cell culture</tissue>
    </source>
</reference>
<evidence type="ECO:0000313" key="14">
    <source>
        <dbReference type="EMBL" id="KAG5684270.1"/>
    </source>
</evidence>
<evidence type="ECO:0000256" key="12">
    <source>
        <dbReference type="SAM" id="Coils"/>
    </source>
</evidence>
<proteinExistence type="inferred from homology"/>
<dbReference type="InterPro" id="IPR039259">
    <property type="entry name" value="Protein_maelstrom"/>
</dbReference>
<organism evidence="14 15">
    <name type="scientific">Polypedilum vanderplanki</name>
    <name type="common">Sleeping chironomid midge</name>
    <dbReference type="NCBI Taxonomy" id="319348"/>
    <lineage>
        <taxon>Eukaryota</taxon>
        <taxon>Metazoa</taxon>
        <taxon>Ecdysozoa</taxon>
        <taxon>Arthropoda</taxon>
        <taxon>Hexapoda</taxon>
        <taxon>Insecta</taxon>
        <taxon>Pterygota</taxon>
        <taxon>Neoptera</taxon>
        <taxon>Endopterygota</taxon>
        <taxon>Diptera</taxon>
        <taxon>Nematocera</taxon>
        <taxon>Chironomoidea</taxon>
        <taxon>Chironomidae</taxon>
        <taxon>Chironominae</taxon>
        <taxon>Polypedilum</taxon>
        <taxon>Polypedilum</taxon>
    </lineage>
</organism>
<dbReference type="GO" id="GO:0030154">
    <property type="term" value="P:cell differentiation"/>
    <property type="evidence" value="ECO:0007669"/>
    <property type="project" value="UniProtKB-KW"/>
</dbReference>
<gene>
    <name evidence="14" type="ORF">PVAND_013506</name>
</gene>
<evidence type="ECO:0000256" key="7">
    <source>
        <dbReference type="ARBA" id="ARBA00023125"/>
    </source>
</evidence>
<comment type="similarity">
    <text evidence="3">Belongs to the maelstrom family.</text>
</comment>
<evidence type="ECO:0000256" key="3">
    <source>
        <dbReference type="ARBA" id="ARBA00007057"/>
    </source>
</evidence>
<dbReference type="GO" id="GO:0043186">
    <property type="term" value="C:P granule"/>
    <property type="evidence" value="ECO:0007669"/>
    <property type="project" value="TreeGrafter"/>
</dbReference>
<evidence type="ECO:0000256" key="2">
    <source>
        <dbReference type="ARBA" id="ARBA00004496"/>
    </source>
</evidence>
<dbReference type="GO" id="GO:0007283">
    <property type="term" value="P:spermatogenesis"/>
    <property type="evidence" value="ECO:0007669"/>
    <property type="project" value="TreeGrafter"/>
</dbReference>
<keyword evidence="7 11" id="KW-0238">DNA-binding</keyword>
<dbReference type="Pfam" id="PF13017">
    <property type="entry name" value="Maelstrom"/>
    <property type="match status" value="1"/>
</dbReference>
<evidence type="ECO:0000256" key="8">
    <source>
        <dbReference type="ARBA" id="ARBA00023158"/>
    </source>
</evidence>
<evidence type="ECO:0000256" key="5">
    <source>
        <dbReference type="ARBA" id="ARBA00022490"/>
    </source>
</evidence>
<keyword evidence="6" id="KW-0221">Differentiation</keyword>
<dbReference type="PANTHER" id="PTHR21358">
    <property type="entry name" value="PROTEIN MAELSTROM HOMOLOG"/>
    <property type="match status" value="1"/>
</dbReference>
<dbReference type="CDD" id="cd00084">
    <property type="entry name" value="HMG-box_SF"/>
    <property type="match status" value="1"/>
</dbReference>
<dbReference type="InterPro" id="IPR036910">
    <property type="entry name" value="HMG_box_dom_sf"/>
</dbReference>
<dbReference type="AlphaFoldDB" id="A0A9J6CRM0"/>
<evidence type="ECO:0000256" key="9">
    <source>
        <dbReference type="ARBA" id="ARBA00023242"/>
    </source>
</evidence>
<evidence type="ECO:0000256" key="4">
    <source>
        <dbReference type="ARBA" id="ARBA00022473"/>
    </source>
</evidence>
<dbReference type="GO" id="GO:0034587">
    <property type="term" value="P:piRNA processing"/>
    <property type="evidence" value="ECO:0007669"/>
    <property type="project" value="TreeGrafter"/>
</dbReference>
<comment type="subcellular location">
    <subcellularLocation>
        <location evidence="2">Cytoplasm</location>
    </subcellularLocation>
    <subcellularLocation>
        <location evidence="1">Nucleus</location>
    </subcellularLocation>
</comment>
<dbReference type="Gene3D" id="1.10.30.10">
    <property type="entry name" value="High mobility group box domain"/>
    <property type="match status" value="1"/>
</dbReference>
<keyword evidence="4" id="KW-0217">Developmental protein</keyword>
<keyword evidence="8" id="KW-0943">RNA-mediated gene silencing</keyword>
<evidence type="ECO:0000256" key="11">
    <source>
        <dbReference type="PROSITE-ProRule" id="PRU00267"/>
    </source>
</evidence>
<keyword evidence="5" id="KW-0963">Cytoplasm</keyword>
<dbReference type="OrthoDB" id="24555at2759"/>
<keyword evidence="15" id="KW-1185">Reference proteome</keyword>
<dbReference type="InterPro" id="IPR024970">
    <property type="entry name" value="Maelstrom"/>
</dbReference>
<evidence type="ECO:0000259" key="13">
    <source>
        <dbReference type="PROSITE" id="PS50118"/>
    </source>
</evidence>
<dbReference type="GO" id="GO:0007140">
    <property type="term" value="P:male meiotic nuclear division"/>
    <property type="evidence" value="ECO:0007669"/>
    <property type="project" value="TreeGrafter"/>
</dbReference>